<gene>
    <name evidence="2" type="ORF">B1T03_03815</name>
</gene>
<dbReference type="InterPro" id="IPR049286">
    <property type="entry name" value="DUF6844"/>
</dbReference>
<feature type="domain" description="DUF6844" evidence="1">
    <location>
        <begin position="152"/>
        <end position="243"/>
    </location>
</feature>
<organism evidence="2">
    <name type="scientific">Campylobacter jejuni</name>
    <dbReference type="NCBI Taxonomy" id="197"/>
    <lineage>
        <taxon>Bacteria</taxon>
        <taxon>Pseudomonadati</taxon>
        <taxon>Campylobacterota</taxon>
        <taxon>Epsilonproteobacteria</taxon>
        <taxon>Campylobacterales</taxon>
        <taxon>Campylobacteraceae</taxon>
        <taxon>Campylobacter</taxon>
    </lineage>
</organism>
<evidence type="ECO:0000259" key="1">
    <source>
        <dbReference type="Pfam" id="PF20891"/>
    </source>
</evidence>
<comment type="caution">
    <text evidence="2">The sequence shown here is derived from an EMBL/GenBank/DDBJ whole genome shotgun (WGS) entry which is preliminary data.</text>
</comment>
<reference evidence="2" key="1">
    <citation type="submission" date="2018-05" db="EMBL/GenBank/DDBJ databases">
        <authorList>
            <consortium name="PulseNet: The National Subtyping Network for Foodborne Disease Surveillance"/>
            <person name="Tarr C.L."/>
            <person name="Trees E."/>
            <person name="Katz L.S."/>
            <person name="Carleton-Romer H.A."/>
            <person name="Stroika S."/>
            <person name="Kucerova Z."/>
            <person name="Roache K.F."/>
            <person name="Sabol A.L."/>
            <person name="Besser J."/>
            <person name="Gerner-Smidt P."/>
        </authorList>
    </citation>
    <scope>NUCLEOTIDE SEQUENCE</scope>
    <source>
        <strain evidence="2">PNUSAC001514</strain>
    </source>
</reference>
<dbReference type="EMBL" id="AACGTV010000010">
    <property type="protein sequence ID" value="EAK5031690.1"/>
    <property type="molecule type" value="Genomic_DNA"/>
</dbReference>
<name>A0A624LJW1_CAMJU</name>
<sequence>MIFKRIRNEKILFIGSLVMASLLYAQGSQPVEITQQDINTQNEMSDASTKDITPKSIEDFFEEFADNFGIEYGITKDGKTFYTGKSTVAVNDTDPQFAQALQNAYQKAMLNLQSEFIRDAFGRIATSKIQNYEADNSTNAKEFDELPKGDKVDQILNKLTQLAGAQLDKALKDLGIDTNSLSEDRKKTLLKQEFLNKTMTNAIGSMSGLVPVQTIVTQRRGEYDVGVIAVISNKTRQLAKDMALARQSAIKGKGKAISEYLPKDTKGFLNEYGIRLVYDENGAPIILSYGNWGYVADPSNAKKTNILEDRAKETALTMADAAIIEFINTNLSLKDERTTGDTYEEIIKQSINVNDSSTQEQTQNITNIIDKVNSKIKASASGKIRGIRTLKKWSYTSENGIEHVGTVRFYSYENLANTNEALNSKSNATKNEAKKSSSIQRSSNVVNSMDDF</sequence>
<accession>A0A624LJW1</accession>
<protein>
    <recommendedName>
        <fullName evidence="1">DUF6844 domain-containing protein</fullName>
    </recommendedName>
</protein>
<dbReference type="AlphaFoldDB" id="A0A624LJW1"/>
<dbReference type="Pfam" id="PF20891">
    <property type="entry name" value="DUF6844"/>
    <property type="match status" value="1"/>
</dbReference>
<evidence type="ECO:0000313" key="2">
    <source>
        <dbReference type="EMBL" id="EAK5031690.1"/>
    </source>
</evidence>
<proteinExistence type="predicted"/>